<sequence>MDGTESTAVGARDPDSLPELFFILVARCRNRMPGVQQREMAVSILEVLDNVGEDPATYKFLVVRKKSEDPFNDILRAVEGCDDDLAIIVLCRILQGYCTKTTSNVRIKRMRKLTALDATKSLIQALRDLLKDKRPSEEKLIAIDAVAFTLMLLAPKDRKFTLKTRLGGLLPSLAAQLCSQEPKRLSLMTLLARCARS</sequence>
<evidence type="ECO:0000313" key="2">
    <source>
        <dbReference type="WBParaSite" id="PSAMB.scaffold4299size15060.g23932.t1"/>
    </source>
</evidence>
<proteinExistence type="predicted"/>
<reference evidence="2" key="1">
    <citation type="submission" date="2022-11" db="UniProtKB">
        <authorList>
            <consortium name="WormBaseParasite"/>
        </authorList>
    </citation>
    <scope>IDENTIFICATION</scope>
</reference>
<protein>
    <submittedName>
        <fullName evidence="2">Uncharacterized protein</fullName>
    </submittedName>
</protein>
<dbReference type="Pfam" id="PF25571">
    <property type="entry name" value="TPR_CCP1_N"/>
    <property type="match status" value="1"/>
</dbReference>
<keyword evidence="1" id="KW-1185">Reference proteome</keyword>
<evidence type="ECO:0000313" key="1">
    <source>
        <dbReference type="Proteomes" id="UP000887566"/>
    </source>
</evidence>
<name>A0A914WMI7_9BILA</name>
<dbReference type="WBParaSite" id="PSAMB.scaffold4299size15060.g23932.t1">
    <property type="protein sequence ID" value="PSAMB.scaffold4299size15060.g23932.t1"/>
    <property type="gene ID" value="PSAMB.scaffold4299size15060.g23932"/>
</dbReference>
<organism evidence="1 2">
    <name type="scientific">Plectus sambesii</name>
    <dbReference type="NCBI Taxonomy" id="2011161"/>
    <lineage>
        <taxon>Eukaryota</taxon>
        <taxon>Metazoa</taxon>
        <taxon>Ecdysozoa</taxon>
        <taxon>Nematoda</taxon>
        <taxon>Chromadorea</taxon>
        <taxon>Plectida</taxon>
        <taxon>Plectina</taxon>
        <taxon>Plectoidea</taxon>
        <taxon>Plectidae</taxon>
        <taxon>Plectus</taxon>
    </lineage>
</organism>
<dbReference type="Proteomes" id="UP000887566">
    <property type="component" value="Unplaced"/>
</dbReference>
<dbReference type="AlphaFoldDB" id="A0A914WMI7"/>
<accession>A0A914WMI7</accession>